<name>A0A1N6PLI5_9GAMM</name>
<evidence type="ECO:0000313" key="5">
    <source>
        <dbReference type="Proteomes" id="UP000241788"/>
    </source>
</evidence>
<evidence type="ECO:0000256" key="1">
    <source>
        <dbReference type="SAM" id="MobiDB-lite"/>
    </source>
</evidence>
<evidence type="ECO:0000259" key="3">
    <source>
        <dbReference type="Pfam" id="PF00144"/>
    </source>
</evidence>
<accession>A0A1N6PLI5</accession>
<evidence type="ECO:0000256" key="2">
    <source>
        <dbReference type="SAM" id="SignalP"/>
    </source>
</evidence>
<dbReference type="InterPro" id="IPR012338">
    <property type="entry name" value="Beta-lactam/transpept-like"/>
</dbReference>
<dbReference type="Gene3D" id="3.40.710.10">
    <property type="entry name" value="DD-peptidase/beta-lactamase superfamily"/>
    <property type="match status" value="1"/>
</dbReference>
<keyword evidence="2" id="KW-0732">Signal</keyword>
<dbReference type="OrthoDB" id="119951at2"/>
<dbReference type="EMBL" id="FTLW01000001">
    <property type="protein sequence ID" value="SIQ05248.1"/>
    <property type="molecule type" value="Genomic_DNA"/>
</dbReference>
<keyword evidence="5" id="KW-1185">Reference proteome</keyword>
<feature type="region of interest" description="Disordered" evidence="1">
    <location>
        <begin position="410"/>
        <end position="429"/>
    </location>
</feature>
<dbReference type="SUPFAM" id="SSF56601">
    <property type="entry name" value="beta-lactamase/transpeptidase-like"/>
    <property type="match status" value="1"/>
</dbReference>
<proteinExistence type="predicted"/>
<dbReference type="PANTHER" id="PTHR46825:SF15">
    <property type="entry name" value="BETA-LACTAMASE-RELATED DOMAIN-CONTAINING PROTEIN"/>
    <property type="match status" value="1"/>
</dbReference>
<dbReference type="Pfam" id="PF00144">
    <property type="entry name" value="Beta-lactamase"/>
    <property type="match status" value="1"/>
</dbReference>
<dbReference type="AlphaFoldDB" id="A0A1N6PLI5"/>
<feature type="chain" id="PRO_5012523385" evidence="2">
    <location>
        <begin position="27"/>
        <end position="531"/>
    </location>
</feature>
<dbReference type="InterPro" id="IPR050491">
    <property type="entry name" value="AmpC-like"/>
</dbReference>
<gene>
    <name evidence="4" type="ORF">SAMN05421546_0661</name>
</gene>
<dbReference type="STRING" id="1604334.SAMN05421546_0661"/>
<feature type="signal peptide" evidence="2">
    <location>
        <begin position="1"/>
        <end position="26"/>
    </location>
</feature>
<dbReference type="Proteomes" id="UP000241788">
    <property type="component" value="Unassembled WGS sequence"/>
</dbReference>
<evidence type="ECO:0000313" key="4">
    <source>
        <dbReference type="EMBL" id="SIQ05248.1"/>
    </source>
</evidence>
<protein>
    <submittedName>
        <fullName evidence="4">CubicO group peptidase, beta-lactamase class C family</fullName>
    </submittedName>
</protein>
<dbReference type="InterPro" id="IPR001466">
    <property type="entry name" value="Beta-lactam-related"/>
</dbReference>
<feature type="domain" description="Beta-lactamase-related" evidence="3">
    <location>
        <begin position="34"/>
        <end position="373"/>
    </location>
</feature>
<organism evidence="4 5">
    <name type="scientific">Solilutibacter tolerans</name>
    <dbReference type="NCBI Taxonomy" id="1604334"/>
    <lineage>
        <taxon>Bacteria</taxon>
        <taxon>Pseudomonadati</taxon>
        <taxon>Pseudomonadota</taxon>
        <taxon>Gammaproteobacteria</taxon>
        <taxon>Lysobacterales</taxon>
        <taxon>Lysobacteraceae</taxon>
        <taxon>Solilutibacter</taxon>
    </lineage>
</organism>
<dbReference type="RefSeq" id="WP_076585186.1">
    <property type="nucleotide sequence ID" value="NZ_FTLW01000001.1"/>
</dbReference>
<reference evidence="5" key="1">
    <citation type="submission" date="2017-01" db="EMBL/GenBank/DDBJ databases">
        <authorList>
            <person name="Varghese N."/>
            <person name="Submissions S."/>
        </authorList>
    </citation>
    <scope>NUCLEOTIDE SEQUENCE [LARGE SCALE GENOMIC DNA]</scope>
    <source>
        <strain evidence="5">UM1</strain>
    </source>
</reference>
<dbReference type="PANTHER" id="PTHR46825">
    <property type="entry name" value="D-ALANYL-D-ALANINE-CARBOXYPEPTIDASE/ENDOPEPTIDASE AMPH"/>
    <property type="match status" value="1"/>
</dbReference>
<sequence>MRRLFGGTAGLAFVLALCPLDAVAQAMVDAAALDHEVDAAVKRYQLPGVAVGVVKDGEIIYRGTRGETEIGTGEKVDSATIFKIASNTKAMTAAMLGRLVDQGKLRWDDPVTRHLPDFRMQQDWVTREIQVRDLLIHNSGLPAGAGDLMLWPEPNHFTRADVLRGMRYLKPKWSFRSRYAYDNTLYIVAGELAATAGGASYETLMQREVFKPLGLSRCRVGAWSRDAVGNVAQPHRLRDDRYEVVNRDGSDIPESTMAAAGGVRCSLDDMLKWASMWLQPDRAGVQSGGKPWLSNAQRSAMWSMQQPMPLSARMQRWDDSHYYAYGYGWRLSDVDGTARVAHTGTLSGMYSSFTLLPQKNIGIVVLINGDADEARTVLMQALTKHFTAPSNNPGVDGYAEMLADERTHAAAASPSLIPDTRDRRPSTSSELAGKLGLFRDPWFGDVKICPESGNVYFAAAKSPRVKGQVMTTGQGWLVDWDGDAVSEAWLRFSSDSASPQRLKMAKLDPDGDFSDDFEDLDFQRVGDCPAP</sequence>